<reference evidence="6 8" key="1">
    <citation type="submission" date="2016-07" db="EMBL/GenBank/DDBJ databases">
        <authorList>
            <person name="Jeong J.-J."/>
            <person name="Kim D.W."/>
            <person name="Sang M.K."/>
            <person name="Choi I.-G."/>
            <person name="Kim K.D."/>
        </authorList>
    </citation>
    <scope>NUCLEOTIDE SEQUENCE [LARGE SCALE GENOMIC DNA]</scope>
    <source>
        <strain evidence="6 8">C-26</strain>
    </source>
</reference>
<sequence length="419" mass="46827">MLALKAENISKQYRLGEVGTGTLSHDLNRLWHKVRGKEDPYLKIGEANDRASKGNSDYVWSLRDINFEIEQGDAVGIIGRNGAGKSTLLKLLSKVTKPTTGKIYTNGRIASLLEVGTGFHPEMTGRENVFLNGAILGMTRKEIKRKFDEIVDFSGVERYIDTPVKRYSSGMYVRLAFAVAAHLESEILIVDEVLAVGDADFQKKCLGKMNDVAKGEGRTILFVSHNMTAVKELCNKGILLTQGTLEYEGDMLSTIIEYQKNSASTSHYLYNGNLDDAIGNENIRIKEFSVSAQHGKLIDINSGIRVKLVFHNNRPNINLDATFELRNYEELIVFHVGKILTKDQDSKTGEYSIEFDIPAGLLNAGNYYFKLFFGKDQTEALFILDNSVGFEVENVKVGSKMHIYPGITRPNFDYNVKTP</sequence>
<organism evidence="7 9">
    <name type="scientific">Chryseobacterium contaminans</name>
    <dbReference type="NCBI Taxonomy" id="1423959"/>
    <lineage>
        <taxon>Bacteria</taxon>
        <taxon>Pseudomonadati</taxon>
        <taxon>Bacteroidota</taxon>
        <taxon>Flavobacteriia</taxon>
        <taxon>Flavobacteriales</taxon>
        <taxon>Weeksellaceae</taxon>
        <taxon>Chryseobacterium group</taxon>
        <taxon>Chryseobacterium</taxon>
    </lineage>
</organism>
<keyword evidence="8" id="KW-1185">Reference proteome</keyword>
<dbReference type="InterPro" id="IPR050683">
    <property type="entry name" value="Bact_Polysacc_Export_ATP-bd"/>
</dbReference>
<feature type="domain" description="ABC transporter" evidence="5">
    <location>
        <begin position="42"/>
        <end position="267"/>
    </location>
</feature>
<dbReference type="InterPro" id="IPR003593">
    <property type="entry name" value="AAA+_ATPase"/>
</dbReference>
<evidence type="ECO:0000313" key="9">
    <source>
        <dbReference type="Proteomes" id="UP000184069"/>
    </source>
</evidence>
<dbReference type="InterPro" id="IPR003439">
    <property type="entry name" value="ABC_transporter-like_ATP-bd"/>
</dbReference>
<dbReference type="Pfam" id="PF00005">
    <property type="entry name" value="ABC_tran"/>
    <property type="match status" value="1"/>
</dbReference>
<dbReference type="InterPro" id="IPR027417">
    <property type="entry name" value="P-loop_NTPase"/>
</dbReference>
<evidence type="ECO:0000256" key="1">
    <source>
        <dbReference type="ARBA" id="ARBA00005417"/>
    </source>
</evidence>
<keyword evidence="3" id="KW-0547">Nucleotide-binding</keyword>
<dbReference type="GO" id="GO:0016887">
    <property type="term" value="F:ATP hydrolysis activity"/>
    <property type="evidence" value="ECO:0007669"/>
    <property type="project" value="InterPro"/>
</dbReference>
<dbReference type="EMBL" id="FRBM01000001">
    <property type="protein sequence ID" value="SHK90306.1"/>
    <property type="molecule type" value="Genomic_DNA"/>
</dbReference>
<dbReference type="CDD" id="cd03220">
    <property type="entry name" value="ABC_KpsT_Wzt"/>
    <property type="match status" value="1"/>
</dbReference>
<evidence type="ECO:0000256" key="2">
    <source>
        <dbReference type="ARBA" id="ARBA00022448"/>
    </source>
</evidence>
<dbReference type="OrthoDB" id="9801987at2"/>
<keyword evidence="2" id="KW-0813">Transport</keyword>
<keyword evidence="4 7" id="KW-0067">ATP-binding</keyword>
<dbReference type="GO" id="GO:0140359">
    <property type="term" value="F:ABC-type transporter activity"/>
    <property type="evidence" value="ECO:0007669"/>
    <property type="project" value="InterPro"/>
</dbReference>
<dbReference type="InterPro" id="IPR015860">
    <property type="entry name" value="ABC_transpr_TagH-like"/>
</dbReference>
<name>A0A1M6W9W2_9FLAO</name>
<dbReference type="Gene3D" id="3.40.50.300">
    <property type="entry name" value="P-loop containing nucleotide triphosphate hydrolases"/>
    <property type="match status" value="1"/>
</dbReference>
<dbReference type="GO" id="GO:0005524">
    <property type="term" value="F:ATP binding"/>
    <property type="evidence" value="ECO:0007669"/>
    <property type="project" value="UniProtKB-KW"/>
</dbReference>
<reference evidence="7 9" key="2">
    <citation type="submission" date="2016-11" db="EMBL/GenBank/DDBJ databases">
        <authorList>
            <person name="Jaros S."/>
            <person name="Januszkiewicz K."/>
            <person name="Wedrychowicz H."/>
        </authorList>
    </citation>
    <scope>NUCLEOTIDE SEQUENCE [LARGE SCALE GENOMIC DNA]</scope>
    <source>
        <strain evidence="7 9">DSM 27621</strain>
    </source>
</reference>
<evidence type="ECO:0000313" key="7">
    <source>
        <dbReference type="EMBL" id="SHK90306.1"/>
    </source>
</evidence>
<dbReference type="EMBL" id="MAYF01000024">
    <property type="protein sequence ID" value="OCA80119.1"/>
    <property type="molecule type" value="Genomic_DNA"/>
</dbReference>
<protein>
    <submittedName>
        <fullName evidence="7">Lipopolysaccharide transport system ATP-binding protein</fullName>
    </submittedName>
</protein>
<evidence type="ECO:0000313" key="8">
    <source>
        <dbReference type="Proteomes" id="UP000093508"/>
    </source>
</evidence>
<dbReference type="Proteomes" id="UP000093508">
    <property type="component" value="Unassembled WGS sequence"/>
</dbReference>
<dbReference type="PANTHER" id="PTHR46743:SF2">
    <property type="entry name" value="TEICHOIC ACIDS EXPORT ATP-BINDING PROTEIN TAGH"/>
    <property type="match status" value="1"/>
</dbReference>
<dbReference type="PANTHER" id="PTHR46743">
    <property type="entry name" value="TEICHOIC ACIDS EXPORT ATP-BINDING PROTEIN TAGH"/>
    <property type="match status" value="1"/>
</dbReference>
<dbReference type="STRING" id="1423959.SAMN05444407_101540"/>
<evidence type="ECO:0000259" key="5">
    <source>
        <dbReference type="PROSITE" id="PS50893"/>
    </source>
</evidence>
<dbReference type="SMART" id="SM00382">
    <property type="entry name" value="AAA"/>
    <property type="match status" value="1"/>
</dbReference>
<dbReference type="AlphaFoldDB" id="A0A1M6W9W2"/>
<gene>
    <name evidence="6" type="ORF">BBH99_04530</name>
    <name evidence="7" type="ORF">SAMN05444407_101540</name>
</gene>
<dbReference type="GO" id="GO:0016020">
    <property type="term" value="C:membrane"/>
    <property type="evidence" value="ECO:0007669"/>
    <property type="project" value="InterPro"/>
</dbReference>
<comment type="similarity">
    <text evidence="1">Belongs to the ABC transporter superfamily.</text>
</comment>
<accession>A0A1M6W9W2</accession>
<dbReference type="RefSeq" id="WP_066691530.1">
    <property type="nucleotide sequence ID" value="NZ_FRBM01000001.1"/>
</dbReference>
<proteinExistence type="inferred from homology"/>
<dbReference type="SUPFAM" id="SSF52540">
    <property type="entry name" value="P-loop containing nucleoside triphosphate hydrolases"/>
    <property type="match status" value="1"/>
</dbReference>
<evidence type="ECO:0000256" key="4">
    <source>
        <dbReference type="ARBA" id="ARBA00022840"/>
    </source>
</evidence>
<evidence type="ECO:0000256" key="3">
    <source>
        <dbReference type="ARBA" id="ARBA00022741"/>
    </source>
</evidence>
<dbReference type="Proteomes" id="UP000184069">
    <property type="component" value="Unassembled WGS sequence"/>
</dbReference>
<evidence type="ECO:0000313" key="6">
    <source>
        <dbReference type="EMBL" id="OCA80119.1"/>
    </source>
</evidence>
<dbReference type="PROSITE" id="PS50893">
    <property type="entry name" value="ABC_TRANSPORTER_2"/>
    <property type="match status" value="1"/>
</dbReference>